<dbReference type="Proteomes" id="UP000468766">
    <property type="component" value="Unassembled WGS sequence"/>
</dbReference>
<dbReference type="EMBL" id="WBXO01000002">
    <property type="protein sequence ID" value="KAB2953769.1"/>
    <property type="molecule type" value="Genomic_DNA"/>
</dbReference>
<dbReference type="RefSeq" id="WP_151618733.1">
    <property type="nucleotide sequence ID" value="NZ_WBXO01000002.1"/>
</dbReference>
<dbReference type="Pfam" id="PF08889">
    <property type="entry name" value="WbqC"/>
    <property type="match status" value="1"/>
</dbReference>
<dbReference type="InterPro" id="IPR014985">
    <property type="entry name" value="WbqC"/>
</dbReference>
<dbReference type="AlphaFoldDB" id="A0A6I0EVY4"/>
<protein>
    <submittedName>
        <fullName evidence="1">WbqC family protein</fullName>
    </submittedName>
</protein>
<organism evidence="1 2">
    <name type="scientific">Heliorestis acidaminivorans</name>
    <dbReference type="NCBI Taxonomy" id="553427"/>
    <lineage>
        <taxon>Bacteria</taxon>
        <taxon>Bacillati</taxon>
        <taxon>Bacillota</taxon>
        <taxon>Clostridia</taxon>
        <taxon>Eubacteriales</taxon>
        <taxon>Heliobacteriaceae</taxon>
        <taxon>Heliorestis</taxon>
    </lineage>
</organism>
<gene>
    <name evidence="1" type="ORF">F9B85_03890</name>
</gene>
<sequence>MKVAIMQPYFFPYIGYWQLLNAVDKYVIYDDVNYIKGGWINRNKILLNRKAELINLQTYKASPNKRINEIETLGNDVYNNKLLKKIESAYIKSPFFEDVFPIIIKIINQNERNLSKYLTFSIREVCKYLNIDTQIMLSSDISKNNALRSQKRVIEICKLLKAEQYINPIGGIELYSKQDFALQGIQLNFLKSNDIVYQQFKNEFVQNLSIIDVMMFNSKEDIARLLLKYDLS</sequence>
<accession>A0A6I0EVY4</accession>
<reference evidence="1 2" key="1">
    <citation type="submission" date="2019-10" db="EMBL/GenBank/DDBJ databases">
        <title>Whole-genome sequence of the extremophile Heliorestis acidaminivorans DSM 24790.</title>
        <authorList>
            <person name="Kyndt J.A."/>
            <person name="Meyer T.E."/>
        </authorList>
    </citation>
    <scope>NUCLEOTIDE SEQUENCE [LARGE SCALE GENOMIC DNA]</scope>
    <source>
        <strain evidence="1 2">DSM 24790</strain>
    </source>
</reference>
<proteinExistence type="predicted"/>
<evidence type="ECO:0000313" key="1">
    <source>
        <dbReference type="EMBL" id="KAB2953769.1"/>
    </source>
</evidence>
<evidence type="ECO:0000313" key="2">
    <source>
        <dbReference type="Proteomes" id="UP000468766"/>
    </source>
</evidence>
<keyword evidence="2" id="KW-1185">Reference proteome</keyword>
<dbReference type="OrthoDB" id="3611744at2"/>
<name>A0A6I0EVY4_9FIRM</name>
<comment type="caution">
    <text evidence="1">The sequence shown here is derived from an EMBL/GenBank/DDBJ whole genome shotgun (WGS) entry which is preliminary data.</text>
</comment>